<feature type="domain" description="Metallo-beta-lactamase" evidence="7">
    <location>
        <begin position="452"/>
        <end position="644"/>
    </location>
</feature>
<dbReference type="AlphaFoldDB" id="A0A1H6FI91"/>
<dbReference type="InterPro" id="IPR052159">
    <property type="entry name" value="Competence_DNA_uptake"/>
</dbReference>
<keyword evidence="9" id="KW-1185">Reference proteome</keyword>
<sequence>MTQKSHQRKFVKYKKNRQQKDRLRFDFQITQLSYQGKFYASPGRVRLSWYEKNGLPLPALRPNQYWQLQLSLKQAHGYANPGSHNVEDSLFRQGIRATGYVRQPQTAKNLNQLKTGFMPWVQQQRFALFQHLQTLLQNQAGSGLLIALSLGIKHNISPQDRQTLQHTGTIHLLAISGLHIGLIAFWGVFLGHFFWLLSSSRNFLRIPTQRFSLWLGFLLALIYALLAGFAIPTQRALFMLGILFVGFWFLRAYSLRQVLLIAASLIVLFDPLAVLSPGFWLSFAAVSIILFGLSGRLQLSKPWLRIHWVIFIGLTPLLLFHFGQVPWTSALANLFAVPAISLIVPLALCSLLFSWLLPALGHPLLELTSWLLQTLMDILSEIAGYDWAVSHWAQPSIWLLLPALFAAFLLLLPRGFPARWTGLFWLLLLSPMAGSNRPAPGELWLTMLDVGQGLAMVVQTHKHVLIYDTGNRFSYSSMGERVVLPFLRQNKLQNIDILLVSHADQDHSGGAEEILQAMPVQKILTSAPAFFKTQQHIVQSCQQGQGWVWDGVEFELLHPDAQSTSSLLRKGNDRSCVLRIQNGDSVILLTGDIEKTAEAWLSMQNLEKLHATVLQVPHHGSHTSSTPDFIRAVQAQYALFATGYHNRFHLPKADIMQAYQQHGAKLLNTAHTGAILIKLNASGIKSVQPWRLQHQRYWHWSDNNCCNSGMQEPQLGVRMK</sequence>
<accession>A0A1H6FI91</accession>
<feature type="transmembrane region" description="Helical" evidence="6">
    <location>
        <begin position="303"/>
        <end position="323"/>
    </location>
</feature>
<dbReference type="Proteomes" id="UP000236724">
    <property type="component" value="Unassembled WGS sequence"/>
</dbReference>
<evidence type="ECO:0000256" key="4">
    <source>
        <dbReference type="ARBA" id="ARBA00022989"/>
    </source>
</evidence>
<dbReference type="NCBIfam" id="TIGR00360">
    <property type="entry name" value="ComEC_N-term"/>
    <property type="match status" value="1"/>
</dbReference>
<evidence type="ECO:0000256" key="2">
    <source>
        <dbReference type="ARBA" id="ARBA00022475"/>
    </source>
</evidence>
<proteinExistence type="predicted"/>
<feature type="transmembrane region" description="Helical" evidence="6">
    <location>
        <begin position="397"/>
        <end position="416"/>
    </location>
</feature>
<evidence type="ECO:0000256" key="3">
    <source>
        <dbReference type="ARBA" id="ARBA00022692"/>
    </source>
</evidence>
<keyword evidence="2" id="KW-1003">Cell membrane</keyword>
<dbReference type="InterPro" id="IPR004477">
    <property type="entry name" value="ComEC_N"/>
</dbReference>
<feature type="transmembrane region" description="Helical" evidence="6">
    <location>
        <begin position="259"/>
        <end position="291"/>
    </location>
</feature>
<dbReference type="InterPro" id="IPR035681">
    <property type="entry name" value="ComA-like_MBL"/>
</dbReference>
<evidence type="ECO:0000256" key="5">
    <source>
        <dbReference type="ARBA" id="ARBA00023136"/>
    </source>
</evidence>
<dbReference type="EMBL" id="FMSV02000556">
    <property type="protein sequence ID" value="SEH08846.1"/>
    <property type="molecule type" value="Genomic_DNA"/>
</dbReference>
<gene>
    <name evidence="8" type="ORF">MBHS_04739</name>
</gene>
<name>A0A1H6FI91_9GAMM</name>
<dbReference type="Pfam" id="PF03772">
    <property type="entry name" value="Competence"/>
    <property type="match status" value="1"/>
</dbReference>
<evidence type="ECO:0000313" key="8">
    <source>
        <dbReference type="EMBL" id="SEH08846.1"/>
    </source>
</evidence>
<dbReference type="RefSeq" id="WP_177428686.1">
    <property type="nucleotide sequence ID" value="NZ_FMSV02000556.1"/>
</dbReference>
<evidence type="ECO:0000313" key="9">
    <source>
        <dbReference type="Proteomes" id="UP000236724"/>
    </source>
</evidence>
<dbReference type="SUPFAM" id="SSF56281">
    <property type="entry name" value="Metallo-hydrolase/oxidoreductase"/>
    <property type="match status" value="1"/>
</dbReference>
<comment type="subcellular location">
    <subcellularLocation>
        <location evidence="1">Cell membrane</location>
        <topology evidence="1">Multi-pass membrane protein</topology>
    </subcellularLocation>
</comment>
<dbReference type="NCBIfam" id="TIGR00361">
    <property type="entry name" value="ComEC_Rec2"/>
    <property type="match status" value="1"/>
</dbReference>
<feature type="transmembrane region" description="Helical" evidence="6">
    <location>
        <begin position="236"/>
        <end position="253"/>
    </location>
</feature>
<dbReference type="InterPro" id="IPR036866">
    <property type="entry name" value="RibonucZ/Hydroxyglut_hydro"/>
</dbReference>
<feature type="transmembrane region" description="Helical" evidence="6">
    <location>
        <begin position="170"/>
        <end position="191"/>
    </location>
</feature>
<keyword evidence="5 6" id="KW-0472">Membrane</keyword>
<dbReference type="InterPro" id="IPR004797">
    <property type="entry name" value="Competence_ComEC/Rec2"/>
</dbReference>
<evidence type="ECO:0000256" key="1">
    <source>
        <dbReference type="ARBA" id="ARBA00004651"/>
    </source>
</evidence>
<dbReference type="SMART" id="SM00849">
    <property type="entry name" value="Lactamase_B"/>
    <property type="match status" value="1"/>
</dbReference>
<keyword evidence="4 6" id="KW-1133">Transmembrane helix</keyword>
<dbReference type="InterPro" id="IPR025405">
    <property type="entry name" value="DUF4131"/>
</dbReference>
<protein>
    <submittedName>
        <fullName evidence="8">ComEC family competence protein</fullName>
    </submittedName>
</protein>
<evidence type="ECO:0000259" key="7">
    <source>
        <dbReference type="SMART" id="SM00849"/>
    </source>
</evidence>
<keyword evidence="3 6" id="KW-0812">Transmembrane</keyword>
<dbReference type="GO" id="GO:0005886">
    <property type="term" value="C:plasma membrane"/>
    <property type="evidence" value="ECO:0007669"/>
    <property type="project" value="UniProtKB-SubCell"/>
</dbReference>
<dbReference type="InterPro" id="IPR001279">
    <property type="entry name" value="Metallo-B-lactamas"/>
</dbReference>
<dbReference type="PANTHER" id="PTHR30619">
    <property type="entry name" value="DNA INTERNALIZATION/COMPETENCE PROTEIN COMEC/REC2"/>
    <property type="match status" value="1"/>
</dbReference>
<evidence type="ECO:0000256" key="6">
    <source>
        <dbReference type="SAM" id="Phobius"/>
    </source>
</evidence>
<dbReference type="Pfam" id="PF13567">
    <property type="entry name" value="DUF4131"/>
    <property type="match status" value="1"/>
</dbReference>
<reference evidence="8 9" key="1">
    <citation type="submission" date="2016-10" db="EMBL/GenBank/DDBJ databases">
        <authorList>
            <person name="de Groot N.N."/>
        </authorList>
    </citation>
    <scope>NUCLEOTIDE SEQUENCE [LARGE SCALE GENOMIC DNA]</scope>
    <source>
        <strain evidence="8">MBHS1</strain>
    </source>
</reference>
<dbReference type="CDD" id="cd07731">
    <property type="entry name" value="ComA-like_MBL-fold"/>
    <property type="match status" value="1"/>
</dbReference>
<feature type="transmembrane region" description="Helical" evidence="6">
    <location>
        <begin position="335"/>
        <end position="357"/>
    </location>
</feature>
<feature type="transmembrane region" description="Helical" evidence="6">
    <location>
        <begin position="211"/>
        <end position="229"/>
    </location>
</feature>
<dbReference type="Gene3D" id="3.60.15.10">
    <property type="entry name" value="Ribonuclease Z/Hydroxyacylglutathione hydrolase-like"/>
    <property type="match status" value="1"/>
</dbReference>
<dbReference type="GO" id="GO:0030420">
    <property type="term" value="P:establishment of competence for transformation"/>
    <property type="evidence" value="ECO:0007669"/>
    <property type="project" value="InterPro"/>
</dbReference>
<dbReference type="Pfam" id="PF00753">
    <property type="entry name" value="Lactamase_B"/>
    <property type="match status" value="1"/>
</dbReference>
<organism evidence="8 9">
    <name type="scientific">Candidatus Venteria ishoeyi</name>
    <dbReference type="NCBI Taxonomy" id="1899563"/>
    <lineage>
        <taxon>Bacteria</taxon>
        <taxon>Pseudomonadati</taxon>
        <taxon>Pseudomonadota</taxon>
        <taxon>Gammaproteobacteria</taxon>
        <taxon>Thiotrichales</taxon>
        <taxon>Thiotrichaceae</taxon>
        <taxon>Venteria</taxon>
    </lineage>
</organism>
<dbReference type="PANTHER" id="PTHR30619:SF1">
    <property type="entry name" value="RECOMBINATION PROTEIN 2"/>
    <property type="match status" value="1"/>
</dbReference>